<protein>
    <submittedName>
        <fullName evidence="1">PE family protein</fullName>
    </submittedName>
</protein>
<evidence type="ECO:0000313" key="1">
    <source>
        <dbReference type="EMBL" id="RFZ39997.1"/>
    </source>
</evidence>
<dbReference type="AlphaFoldDB" id="A0A2Z5YLA5"/>
<reference evidence="1 2" key="1">
    <citation type="journal article" date="2018" name="Sci. Rep.">
        <title>Extensive genomic diversity among Mycobacterium marinum strains revealed by whole genome sequencing.</title>
        <authorList>
            <person name="Das S."/>
            <person name="Pettersson B.M."/>
            <person name="Behra P.R."/>
            <person name="Mallick A."/>
            <person name="Cheramie M."/>
            <person name="Ramesh M."/>
            <person name="Shirreff L."/>
            <person name="DuCote T."/>
            <person name="Dasgupta S."/>
            <person name="Ennis D.G."/>
            <person name="Kirsebom L.A."/>
        </authorList>
    </citation>
    <scope>NUCLEOTIDE SEQUENCE [LARGE SCALE GENOMIC DNA]</scope>
    <source>
        <strain evidence="1 2">Davis1</strain>
    </source>
</reference>
<dbReference type="EMBL" id="PEDF01000098">
    <property type="protein sequence ID" value="RFZ39997.1"/>
    <property type="molecule type" value="Genomic_DNA"/>
</dbReference>
<accession>A0A2Z5YLA5</accession>
<dbReference type="SUPFAM" id="SSF140459">
    <property type="entry name" value="PE/PPE dimer-like"/>
    <property type="match status" value="1"/>
</dbReference>
<dbReference type="Gene3D" id="1.10.287.850">
    <property type="entry name" value="HP0062-like domain"/>
    <property type="match status" value="1"/>
</dbReference>
<organism evidence="1 2">
    <name type="scientific">Mycobacterium marinum</name>
    <dbReference type="NCBI Taxonomy" id="1781"/>
    <lineage>
        <taxon>Bacteria</taxon>
        <taxon>Bacillati</taxon>
        <taxon>Actinomycetota</taxon>
        <taxon>Actinomycetes</taxon>
        <taxon>Mycobacteriales</taxon>
        <taxon>Mycobacteriaceae</taxon>
        <taxon>Mycobacterium</taxon>
        <taxon>Mycobacterium ulcerans group</taxon>
    </lineage>
</organism>
<name>A0A2Z5YLA5_MYCMR</name>
<gene>
    <name evidence="1" type="ORF">DAVIS_03211</name>
</gene>
<proteinExistence type="predicted"/>
<comment type="caution">
    <text evidence="1">The sequence shown here is derived from an EMBL/GenBank/DDBJ whole genome shotgun (WGS) entry which is preliminary data.</text>
</comment>
<dbReference type="Pfam" id="PF00934">
    <property type="entry name" value="PE"/>
    <property type="match status" value="1"/>
</dbReference>
<dbReference type="Proteomes" id="UP000257451">
    <property type="component" value="Unassembled WGS sequence"/>
</dbReference>
<evidence type="ECO:0000313" key="2">
    <source>
        <dbReference type="Proteomes" id="UP000257451"/>
    </source>
</evidence>
<sequence length="140" mass="13908">MLSGFSTMPIAWLQTSGLALLMGPVGTGGWSVMGDGSWEDLVSFVVTQPERLAAAAGSLQEVGSAVSAQSAAAVAPTTSVAPAAADQVSALTAARFSAHAQLYQMVSAQAVAIHDRFVAALAAGAQSYEAAEAANVIAAG</sequence>
<dbReference type="InterPro" id="IPR038332">
    <property type="entry name" value="PPE_sf"/>
</dbReference>
<dbReference type="InterPro" id="IPR000084">
    <property type="entry name" value="PE-PGRS_N"/>
</dbReference>